<feature type="signal peptide" evidence="1">
    <location>
        <begin position="1"/>
        <end position="41"/>
    </location>
</feature>
<evidence type="ECO:0000313" key="2">
    <source>
        <dbReference type="EMBL" id="MBS4103993.1"/>
    </source>
</evidence>
<dbReference type="EMBL" id="JAGXOE010000097">
    <property type="protein sequence ID" value="MBS4103993.1"/>
    <property type="molecule type" value="Genomic_DNA"/>
</dbReference>
<accession>A0ABS5NIB5</accession>
<feature type="chain" id="PRO_5046622025" description="Tat pathway signal protein" evidence="1">
    <location>
        <begin position="42"/>
        <end position="426"/>
    </location>
</feature>
<dbReference type="Proteomes" id="UP000676853">
    <property type="component" value="Unassembled WGS sequence"/>
</dbReference>
<evidence type="ECO:0000313" key="3">
    <source>
        <dbReference type="Proteomes" id="UP000676853"/>
    </source>
</evidence>
<reference evidence="2 3" key="1">
    <citation type="submission" date="2021-04" db="EMBL/GenBank/DDBJ databases">
        <title>Whole genome sequence analysis of a thiophenic sulfur metabolizing bacteria.</title>
        <authorList>
            <person name="Akhtar N."/>
            <person name="Akram J."/>
            <person name="Aslam A."/>
        </authorList>
    </citation>
    <scope>NUCLEOTIDE SEQUENCE [LARGE SCALE GENOMIC DNA]</scope>
    <source>
        <strain evidence="2 3">3OW</strain>
    </source>
</reference>
<evidence type="ECO:0000256" key="1">
    <source>
        <dbReference type="SAM" id="SignalP"/>
    </source>
</evidence>
<proteinExistence type="predicted"/>
<organism evidence="2 3">
    <name type="scientific">Tsukamurella paurometabola</name>
    <name type="common">Corynebacterium paurometabolum</name>
    <dbReference type="NCBI Taxonomy" id="2061"/>
    <lineage>
        <taxon>Bacteria</taxon>
        <taxon>Bacillati</taxon>
        <taxon>Actinomycetota</taxon>
        <taxon>Actinomycetes</taxon>
        <taxon>Mycobacteriales</taxon>
        <taxon>Tsukamurellaceae</taxon>
        <taxon>Tsukamurella</taxon>
    </lineage>
</organism>
<keyword evidence="3" id="KW-1185">Reference proteome</keyword>
<protein>
    <recommendedName>
        <fullName evidence="4">Tat pathway signal protein</fullName>
    </recommendedName>
</protein>
<gene>
    <name evidence="2" type="ORF">KFZ73_22470</name>
</gene>
<evidence type="ECO:0008006" key="4">
    <source>
        <dbReference type="Google" id="ProtNLM"/>
    </source>
</evidence>
<dbReference type="RefSeq" id="WP_126194950.1">
    <property type="nucleotide sequence ID" value="NZ_CP085954.1"/>
</dbReference>
<keyword evidence="1" id="KW-0732">Signal</keyword>
<sequence length="426" mass="46432">MTRCSSPRPARGPNRRPRRWTAGAVLACALLLAPLAPAATAAPSYLDLPMPNRDASVAPGGVHPALPTTSAPLGRALAAARAAGTAPRRYAALLQQYWLVRATERAGIDLAGWDPRAGVAANYGNLNRSYALYERLQLEHRELRWSGQGGQVGADFGGGLLDFELGGGVFALPGLQAATNALATALVDRLGPQGVALLPEGLAAVLRAMRSITPRDIAWSTGMILVMQKNIFSDLMPMHIAYVDGGLPALEEMRRAGLFDGAIMAAWRDVASGDEARITAGNSALLRREQHDNIGRQWEQVRRYRGDVGEAITYLSTVAGSPSVAGVIPPREYRSVRYPVTTPDGRRAVVTLPLPDWNWAVFADRWSYITEQLVPKYQWAVRHDWPSLERIFRTPYEVQMQSHRPLFQLPQLLQSAVNGLRVEVVG</sequence>
<name>A0ABS5NIB5_TSUPA</name>
<comment type="caution">
    <text evidence="2">The sequence shown here is derived from an EMBL/GenBank/DDBJ whole genome shotgun (WGS) entry which is preliminary data.</text>
</comment>